<evidence type="ECO:0000313" key="2">
    <source>
        <dbReference type="Proteomes" id="UP000031561"/>
    </source>
</evidence>
<dbReference type="AlphaFoldDB" id="A0ABD4T2J8"/>
<dbReference type="EMBL" id="JTHE03000047">
    <property type="protein sequence ID" value="MCM1982923.1"/>
    <property type="molecule type" value="Genomic_DNA"/>
</dbReference>
<dbReference type="Proteomes" id="UP000031561">
    <property type="component" value="Unassembled WGS sequence"/>
</dbReference>
<reference evidence="1 2" key="1">
    <citation type="journal article" date="2015" name="Genome Announc.">
        <title>Draft Genome Sequence of Filamentous Marine Cyanobacterium Lyngbya confervoides Strain BDU141951.</title>
        <authorList>
            <person name="Chandrababunaidu M.M."/>
            <person name="Sen D."/>
            <person name="Tripathy S."/>
        </authorList>
    </citation>
    <scope>NUCLEOTIDE SEQUENCE [LARGE SCALE GENOMIC DNA]</scope>
    <source>
        <strain evidence="1 2">BDU141951</strain>
    </source>
</reference>
<keyword evidence="2" id="KW-1185">Reference proteome</keyword>
<organism evidence="1 2">
    <name type="scientific">Lyngbya confervoides BDU141951</name>
    <dbReference type="NCBI Taxonomy" id="1574623"/>
    <lineage>
        <taxon>Bacteria</taxon>
        <taxon>Bacillati</taxon>
        <taxon>Cyanobacteriota</taxon>
        <taxon>Cyanophyceae</taxon>
        <taxon>Oscillatoriophycideae</taxon>
        <taxon>Oscillatoriales</taxon>
        <taxon>Microcoleaceae</taxon>
        <taxon>Lyngbya</taxon>
    </lineage>
</organism>
<gene>
    <name evidence="1" type="ORF">QQ91_0008815</name>
</gene>
<dbReference type="SUPFAM" id="SSF54593">
    <property type="entry name" value="Glyoxalase/Bleomycin resistance protein/Dihydroxybiphenyl dioxygenase"/>
    <property type="match status" value="1"/>
</dbReference>
<proteinExistence type="predicted"/>
<dbReference type="RefSeq" id="WP_166281627.1">
    <property type="nucleotide sequence ID" value="NZ_JTHE03000047.1"/>
</dbReference>
<dbReference type="Gene3D" id="3.10.180.10">
    <property type="entry name" value="2,3-Dihydroxybiphenyl 1,2-Dioxygenase, domain 1"/>
    <property type="match status" value="1"/>
</dbReference>
<name>A0ABD4T2J8_9CYAN</name>
<accession>A0ABD4T2J8</accession>
<evidence type="ECO:0000313" key="1">
    <source>
        <dbReference type="EMBL" id="MCM1982923.1"/>
    </source>
</evidence>
<protein>
    <submittedName>
        <fullName evidence="1">Uncharacterized protein</fullName>
    </submittedName>
</protein>
<comment type="caution">
    <text evidence="1">The sequence shown here is derived from an EMBL/GenBank/DDBJ whole genome shotgun (WGS) entry which is preliminary data.</text>
</comment>
<sequence>MVSLRGPIDAAIAALPLLQENSCPDGEATLSVEVTGESPAPSRAQLFFDCADLDETVAQLKTKGIHFTQDPTATH</sequence>
<dbReference type="InterPro" id="IPR029068">
    <property type="entry name" value="Glyas_Bleomycin-R_OHBP_Dase"/>
</dbReference>